<proteinExistence type="predicted"/>
<evidence type="ECO:0000256" key="4">
    <source>
        <dbReference type="ARBA" id="ARBA00023136"/>
    </source>
</evidence>
<dbReference type="EMBL" id="JAPAAF010000029">
    <property type="protein sequence ID" value="MCW0484137.1"/>
    <property type="molecule type" value="Genomic_DNA"/>
</dbReference>
<organism evidence="8 9">
    <name type="scientific">Gaoshiqia sediminis</name>
    <dbReference type="NCBI Taxonomy" id="2986998"/>
    <lineage>
        <taxon>Bacteria</taxon>
        <taxon>Pseudomonadati</taxon>
        <taxon>Bacteroidota</taxon>
        <taxon>Bacteroidia</taxon>
        <taxon>Marinilabiliales</taxon>
        <taxon>Prolixibacteraceae</taxon>
        <taxon>Gaoshiqia</taxon>
    </lineage>
</organism>
<dbReference type="Proteomes" id="UP001163821">
    <property type="component" value="Unassembled WGS sequence"/>
</dbReference>
<evidence type="ECO:0000256" key="2">
    <source>
        <dbReference type="ARBA" id="ARBA00022692"/>
    </source>
</evidence>
<evidence type="ECO:0000256" key="3">
    <source>
        <dbReference type="ARBA" id="ARBA00022989"/>
    </source>
</evidence>
<feature type="domain" description="Lipopolysaccharide assembly protein A" evidence="7">
    <location>
        <begin position="21"/>
        <end position="84"/>
    </location>
</feature>
<evidence type="ECO:0000256" key="1">
    <source>
        <dbReference type="ARBA" id="ARBA00022475"/>
    </source>
</evidence>
<protein>
    <submittedName>
        <fullName evidence="8">LapA family protein</fullName>
    </submittedName>
</protein>
<keyword evidence="2 6" id="KW-0812">Transmembrane</keyword>
<keyword evidence="3 6" id="KW-1133">Transmembrane helix</keyword>
<name>A0AA41YEA6_9BACT</name>
<dbReference type="PANTHER" id="PTHR41335">
    <property type="entry name" value="MEMBRANE PROTEIN-RELATED"/>
    <property type="match status" value="1"/>
</dbReference>
<comment type="caution">
    <text evidence="8">The sequence shown here is derived from an EMBL/GenBank/DDBJ whole genome shotgun (WGS) entry which is preliminary data.</text>
</comment>
<keyword evidence="1" id="KW-1003">Cell membrane</keyword>
<dbReference type="Pfam" id="PF06305">
    <property type="entry name" value="LapA_dom"/>
    <property type="match status" value="1"/>
</dbReference>
<gene>
    <name evidence="8" type="ORF">N2K84_15450</name>
</gene>
<dbReference type="PANTHER" id="PTHR41335:SF1">
    <property type="entry name" value="MEMBRANE PROTEIN"/>
    <property type="match status" value="1"/>
</dbReference>
<dbReference type="AlphaFoldDB" id="A0AA41YEA6"/>
<accession>A0AA41YEA6</accession>
<keyword evidence="9" id="KW-1185">Reference proteome</keyword>
<keyword evidence="4 6" id="KW-0472">Membrane</keyword>
<feature type="transmembrane region" description="Helical" evidence="6">
    <location>
        <begin position="41"/>
        <end position="60"/>
    </location>
</feature>
<sequence length="109" mass="12331">MSVGIVFILVLAMLLVIFTLQNAMLIDIKLLFWQISDLPLVLALIICVLIGMLAAMMIYYPRIWKLKSTVKDQQKQLAKLTETLSQQDNHPEGIEMTGGSEKGFFTEED</sequence>
<evidence type="ECO:0000313" key="8">
    <source>
        <dbReference type="EMBL" id="MCW0484137.1"/>
    </source>
</evidence>
<dbReference type="RefSeq" id="WP_282592730.1">
    <property type="nucleotide sequence ID" value="NZ_JAPAAF010000029.1"/>
</dbReference>
<evidence type="ECO:0000313" key="9">
    <source>
        <dbReference type="Proteomes" id="UP001163821"/>
    </source>
</evidence>
<dbReference type="InterPro" id="IPR010445">
    <property type="entry name" value="LapA_dom"/>
</dbReference>
<evidence type="ECO:0000259" key="7">
    <source>
        <dbReference type="Pfam" id="PF06305"/>
    </source>
</evidence>
<evidence type="ECO:0000256" key="5">
    <source>
        <dbReference type="SAM" id="MobiDB-lite"/>
    </source>
</evidence>
<feature type="region of interest" description="Disordered" evidence="5">
    <location>
        <begin position="82"/>
        <end position="109"/>
    </location>
</feature>
<dbReference type="GO" id="GO:0005886">
    <property type="term" value="C:plasma membrane"/>
    <property type="evidence" value="ECO:0007669"/>
    <property type="project" value="InterPro"/>
</dbReference>
<reference evidence="8" key="1">
    <citation type="submission" date="2022-10" db="EMBL/GenBank/DDBJ databases">
        <title>Gaoshiqiia sediminis gen. nov., sp. nov., isolated from coastal sediment.</title>
        <authorList>
            <person name="Yu W.X."/>
            <person name="Mu D.S."/>
            <person name="Du J.Z."/>
            <person name="Liang Y.Q."/>
        </authorList>
    </citation>
    <scope>NUCLEOTIDE SEQUENCE</scope>
    <source>
        <strain evidence="8">A06</strain>
    </source>
</reference>
<evidence type="ECO:0000256" key="6">
    <source>
        <dbReference type="SAM" id="Phobius"/>
    </source>
</evidence>